<sequence length="236" mass="27203">MALSDIRTRVATNINRDDIPDTAGGLIDRWINDAQRRICRSHNFAFMESETDTTLVVDQRNYALPDASGSALRFKVEISLEIISAGNDRHRLKRIYKQDAEKKDEYISTTKSRTPRHYSLQKGQIYLYPKPDTALTMNLEYYGFLDDLSDDTDTNDLIDDYPEVVEALATAFGYRYAFEEERANYWEQKATALVNEMIKESQSNKFGNIEEGMEPEAGAGTWPRNRTISDILWEFI</sequence>
<proteinExistence type="predicted"/>
<organism evidence="1">
    <name type="scientific">marine sediment metagenome</name>
    <dbReference type="NCBI Taxonomy" id="412755"/>
    <lineage>
        <taxon>unclassified sequences</taxon>
        <taxon>metagenomes</taxon>
        <taxon>ecological metagenomes</taxon>
    </lineage>
</organism>
<dbReference type="AlphaFoldDB" id="A0A0F9U6R6"/>
<dbReference type="Pfam" id="PF24175">
    <property type="entry name" value="SU10_adaptor"/>
    <property type="match status" value="1"/>
</dbReference>
<evidence type="ECO:0000313" key="1">
    <source>
        <dbReference type="EMBL" id="KKN49338.1"/>
    </source>
</evidence>
<protein>
    <submittedName>
        <fullName evidence="1">Uncharacterized protein</fullName>
    </submittedName>
</protein>
<reference evidence="1" key="1">
    <citation type="journal article" date="2015" name="Nature">
        <title>Complex archaea that bridge the gap between prokaryotes and eukaryotes.</title>
        <authorList>
            <person name="Spang A."/>
            <person name="Saw J.H."/>
            <person name="Jorgensen S.L."/>
            <person name="Zaremba-Niedzwiedzka K."/>
            <person name="Martijn J."/>
            <person name="Lind A.E."/>
            <person name="van Eijk R."/>
            <person name="Schleper C."/>
            <person name="Guy L."/>
            <person name="Ettema T.J."/>
        </authorList>
    </citation>
    <scope>NUCLEOTIDE SEQUENCE</scope>
</reference>
<dbReference type="EMBL" id="LAZR01001172">
    <property type="protein sequence ID" value="KKN49338.1"/>
    <property type="molecule type" value="Genomic_DNA"/>
</dbReference>
<accession>A0A0F9U6R6</accession>
<comment type="caution">
    <text evidence="1">The sequence shown here is derived from an EMBL/GenBank/DDBJ whole genome shotgun (WGS) entry which is preliminary data.</text>
</comment>
<gene>
    <name evidence="1" type="ORF">LCGC14_0643690</name>
</gene>
<dbReference type="InterPro" id="IPR056209">
    <property type="entry name" value="SU10_adaptor"/>
</dbReference>
<name>A0A0F9U6R6_9ZZZZ</name>